<dbReference type="EMBL" id="CACVAU010000091">
    <property type="protein sequence ID" value="CAA6827527.1"/>
    <property type="molecule type" value="Genomic_DNA"/>
</dbReference>
<dbReference type="CDD" id="cd16345">
    <property type="entry name" value="LMWP_ArsC"/>
    <property type="match status" value="1"/>
</dbReference>
<keyword evidence="3" id="KW-0059">Arsenical resistance</keyword>
<evidence type="ECO:0000256" key="1">
    <source>
        <dbReference type="ARBA" id="ARBA00011063"/>
    </source>
</evidence>
<reference evidence="6" key="1">
    <citation type="submission" date="2020-01" db="EMBL/GenBank/DDBJ databases">
        <authorList>
            <person name="Meier V. D."/>
            <person name="Meier V D."/>
        </authorList>
    </citation>
    <scope>NUCLEOTIDE SEQUENCE</scope>
    <source>
        <strain evidence="6">HLG_WM_MAG_05</strain>
    </source>
</reference>
<keyword evidence="6" id="KW-0560">Oxidoreductase</keyword>
<dbReference type="GO" id="GO:0008794">
    <property type="term" value="F:arsenate reductase (glutaredoxin) activity"/>
    <property type="evidence" value="ECO:0007669"/>
    <property type="project" value="UniProtKB-EC"/>
</dbReference>
<name>A0A6S6UEX6_9BACT</name>
<dbReference type="InterPro" id="IPR036196">
    <property type="entry name" value="Ptyr_pPase_sf"/>
</dbReference>
<feature type="domain" description="Phosphotyrosine protein phosphatase I" evidence="5">
    <location>
        <begin position="3"/>
        <end position="127"/>
    </location>
</feature>
<dbReference type="PANTHER" id="PTHR43428">
    <property type="entry name" value="ARSENATE REDUCTASE"/>
    <property type="match status" value="1"/>
</dbReference>
<dbReference type="GO" id="GO:0046685">
    <property type="term" value="P:response to arsenic-containing substance"/>
    <property type="evidence" value="ECO:0007669"/>
    <property type="project" value="UniProtKB-KW"/>
</dbReference>
<proteinExistence type="inferred from homology"/>
<dbReference type="InterPro" id="IPR017867">
    <property type="entry name" value="Tyr_phospatase_low_mol_wt"/>
</dbReference>
<organism evidence="6">
    <name type="scientific">uncultured Sulfurovum sp</name>
    <dbReference type="NCBI Taxonomy" id="269237"/>
    <lineage>
        <taxon>Bacteria</taxon>
        <taxon>Pseudomonadati</taxon>
        <taxon>Campylobacterota</taxon>
        <taxon>Epsilonproteobacteria</taxon>
        <taxon>Campylobacterales</taxon>
        <taxon>Sulfurovaceae</taxon>
        <taxon>Sulfurovum</taxon>
        <taxon>environmental samples</taxon>
    </lineage>
</organism>
<evidence type="ECO:0000313" key="6">
    <source>
        <dbReference type="EMBL" id="CAA6827527.1"/>
    </source>
</evidence>
<gene>
    <name evidence="6" type="ORF">HELGO_WM9333</name>
</gene>
<protein>
    <submittedName>
        <fullName evidence="6">Arsenate reductase (EC)</fullName>
        <ecNumber evidence="6">1.20.4.1</ecNumber>
    </submittedName>
</protein>
<dbReference type="PANTHER" id="PTHR43428:SF1">
    <property type="entry name" value="ARSENATE REDUCTASE"/>
    <property type="match status" value="1"/>
</dbReference>
<dbReference type="Pfam" id="PF01451">
    <property type="entry name" value="LMWPc"/>
    <property type="match status" value="1"/>
</dbReference>
<evidence type="ECO:0000256" key="4">
    <source>
        <dbReference type="PIRSR" id="PIRSR617867-1"/>
    </source>
</evidence>
<keyword evidence="2" id="KW-0378">Hydrolase</keyword>
<accession>A0A6S6UEX6</accession>
<dbReference type="Gene3D" id="3.40.50.2300">
    <property type="match status" value="1"/>
</dbReference>
<dbReference type="AlphaFoldDB" id="A0A6S6UEX6"/>
<dbReference type="InterPro" id="IPR023485">
    <property type="entry name" value="Ptyr_pPase"/>
</dbReference>
<feature type="active site" evidence="4">
    <location>
        <position position="15"/>
    </location>
</feature>
<sequence>MNKKVLVLCTGNSCRSIIAEALINAQLEGVEAHSSGVKPSGRVNPNAKKVLEAHNEWDDKYHSKTLDTLDHIEFDLVVTVCDHAHETCPIFEKPTPKLHISFEDPDGKAYEAFEATYVEIQEQLLPQVRKALVNN</sequence>
<dbReference type="SUPFAM" id="SSF52788">
    <property type="entry name" value="Phosphotyrosine protein phosphatases I"/>
    <property type="match status" value="1"/>
</dbReference>
<comment type="similarity">
    <text evidence="1">Belongs to the low molecular weight phosphotyrosine protein phosphatase family.</text>
</comment>
<evidence type="ECO:0000256" key="3">
    <source>
        <dbReference type="ARBA" id="ARBA00022849"/>
    </source>
</evidence>
<dbReference type="EC" id="1.20.4.1" evidence="6"/>
<dbReference type="PRINTS" id="PR00719">
    <property type="entry name" value="LMWPTPASE"/>
</dbReference>
<dbReference type="SMART" id="SM00226">
    <property type="entry name" value="LMWPc"/>
    <property type="match status" value="1"/>
</dbReference>
<evidence type="ECO:0000259" key="5">
    <source>
        <dbReference type="SMART" id="SM00226"/>
    </source>
</evidence>
<evidence type="ECO:0000256" key="2">
    <source>
        <dbReference type="ARBA" id="ARBA00022801"/>
    </source>
</evidence>
<feature type="active site" description="Nucleophile" evidence="4">
    <location>
        <position position="9"/>
    </location>
</feature>
<dbReference type="GO" id="GO:0004725">
    <property type="term" value="F:protein tyrosine phosphatase activity"/>
    <property type="evidence" value="ECO:0007669"/>
    <property type="project" value="InterPro"/>
</dbReference>